<keyword evidence="2" id="KW-1185">Reference proteome</keyword>
<gene>
    <name evidence="1" type="ORF">scyTo_0004061</name>
</gene>
<dbReference type="Proteomes" id="UP000288216">
    <property type="component" value="Unassembled WGS sequence"/>
</dbReference>
<name>A0A401NJZ7_SCYTO</name>
<proteinExistence type="predicted"/>
<protein>
    <submittedName>
        <fullName evidence="1">Uncharacterized protein</fullName>
    </submittedName>
</protein>
<organism evidence="1 2">
    <name type="scientific">Scyliorhinus torazame</name>
    <name type="common">Cloudy catshark</name>
    <name type="synonym">Catulus torazame</name>
    <dbReference type="NCBI Taxonomy" id="75743"/>
    <lineage>
        <taxon>Eukaryota</taxon>
        <taxon>Metazoa</taxon>
        <taxon>Chordata</taxon>
        <taxon>Craniata</taxon>
        <taxon>Vertebrata</taxon>
        <taxon>Chondrichthyes</taxon>
        <taxon>Elasmobranchii</taxon>
        <taxon>Galeomorphii</taxon>
        <taxon>Galeoidea</taxon>
        <taxon>Carcharhiniformes</taxon>
        <taxon>Scyliorhinidae</taxon>
        <taxon>Scyliorhinus</taxon>
    </lineage>
</organism>
<evidence type="ECO:0000313" key="2">
    <source>
        <dbReference type="Proteomes" id="UP000288216"/>
    </source>
</evidence>
<sequence>MDGAECDSLTVVRLLFTYEKLSAAPACRERLCFQREVKLCTYSDGSAEWPRRSGEISLCGQGSGLQPCYSS</sequence>
<accession>A0A401NJZ7</accession>
<reference evidence="1 2" key="1">
    <citation type="journal article" date="2018" name="Nat. Ecol. Evol.">
        <title>Shark genomes provide insights into elasmobranch evolution and the origin of vertebrates.</title>
        <authorList>
            <person name="Hara Y"/>
            <person name="Yamaguchi K"/>
            <person name="Onimaru K"/>
            <person name="Kadota M"/>
            <person name="Koyanagi M"/>
            <person name="Keeley SD"/>
            <person name="Tatsumi K"/>
            <person name="Tanaka K"/>
            <person name="Motone F"/>
            <person name="Kageyama Y"/>
            <person name="Nozu R"/>
            <person name="Adachi N"/>
            <person name="Nishimura O"/>
            <person name="Nakagawa R"/>
            <person name="Tanegashima C"/>
            <person name="Kiyatake I"/>
            <person name="Matsumoto R"/>
            <person name="Murakumo K"/>
            <person name="Nishida K"/>
            <person name="Terakita A"/>
            <person name="Kuratani S"/>
            <person name="Sato K"/>
            <person name="Hyodo S Kuraku.S."/>
        </authorList>
    </citation>
    <scope>NUCLEOTIDE SEQUENCE [LARGE SCALE GENOMIC DNA]</scope>
</reference>
<dbReference type="AlphaFoldDB" id="A0A401NJZ7"/>
<evidence type="ECO:0000313" key="1">
    <source>
        <dbReference type="EMBL" id="GCB61193.1"/>
    </source>
</evidence>
<comment type="caution">
    <text evidence="1">The sequence shown here is derived from an EMBL/GenBank/DDBJ whole genome shotgun (WGS) entry which is preliminary data.</text>
</comment>
<dbReference type="EMBL" id="BFAA01001167">
    <property type="protein sequence ID" value="GCB61193.1"/>
    <property type="molecule type" value="Genomic_DNA"/>
</dbReference>